<sequence length="306" mass="34084">LCIGVQVPIHLGKKTKTMRRVQQSVPMETLVLTSPCCQAQFKGDVESVKGRTKVLERDLSSIRKEHEAGKIKVQELTEEVKNLKVQWGELQTKGSSSDRPDRKNDLANVPHDPWADYIRKQQEWPPPFGPARRRLKTPGGDFLPPGPARGHGPATSADAFNTDPNDTLTEDEKKTLIIGGWVADTRKAVIEEESEAILLHPTIKDLIDTPKLAVYGPRRSVGMLKFSQRADEHCFEDVKALMWLVVKAVAALKLNLDSTKQAGETKVAWAGFVKTRNARLRTSHISMIRRVTVGLVEDTKDDNGCI</sequence>
<name>A0A813C284_9DINO</name>
<feature type="region of interest" description="Disordered" evidence="1">
    <location>
        <begin position="136"/>
        <end position="168"/>
    </location>
</feature>
<dbReference type="EMBL" id="CAJNJA010086058">
    <property type="protein sequence ID" value="CAE7938316.1"/>
    <property type="molecule type" value="Genomic_DNA"/>
</dbReference>
<evidence type="ECO:0000313" key="2">
    <source>
        <dbReference type="EMBL" id="CAE7938316.1"/>
    </source>
</evidence>
<comment type="caution">
    <text evidence="2">The sequence shown here is derived from an EMBL/GenBank/DDBJ whole genome shotgun (WGS) entry which is preliminary data.</text>
</comment>
<accession>A0A813C284</accession>
<feature type="compositionally biased region" description="Basic and acidic residues" evidence="1">
    <location>
        <begin position="96"/>
        <end position="105"/>
    </location>
</feature>
<protein>
    <submittedName>
        <fullName evidence="2">Uncharacterized protein</fullName>
    </submittedName>
</protein>
<feature type="compositionally biased region" description="Polar residues" evidence="1">
    <location>
        <begin position="158"/>
        <end position="167"/>
    </location>
</feature>
<gene>
    <name evidence="2" type="ORF">SNEC2469_LOCUS33113</name>
</gene>
<dbReference type="Proteomes" id="UP000601435">
    <property type="component" value="Unassembled WGS sequence"/>
</dbReference>
<feature type="non-terminal residue" evidence="2">
    <location>
        <position position="306"/>
    </location>
</feature>
<reference evidence="2" key="1">
    <citation type="submission" date="2021-02" db="EMBL/GenBank/DDBJ databases">
        <authorList>
            <person name="Dougan E. K."/>
            <person name="Rhodes N."/>
            <person name="Thang M."/>
            <person name="Chan C."/>
        </authorList>
    </citation>
    <scope>NUCLEOTIDE SEQUENCE</scope>
</reference>
<dbReference type="AlphaFoldDB" id="A0A813C284"/>
<keyword evidence="3" id="KW-1185">Reference proteome</keyword>
<evidence type="ECO:0000313" key="3">
    <source>
        <dbReference type="Proteomes" id="UP000601435"/>
    </source>
</evidence>
<proteinExistence type="predicted"/>
<dbReference type="OrthoDB" id="426002at2759"/>
<feature type="non-terminal residue" evidence="2">
    <location>
        <position position="1"/>
    </location>
</feature>
<feature type="region of interest" description="Disordered" evidence="1">
    <location>
        <begin position="91"/>
        <end position="115"/>
    </location>
</feature>
<evidence type="ECO:0000256" key="1">
    <source>
        <dbReference type="SAM" id="MobiDB-lite"/>
    </source>
</evidence>
<organism evidence="2 3">
    <name type="scientific">Symbiodinium necroappetens</name>
    <dbReference type="NCBI Taxonomy" id="1628268"/>
    <lineage>
        <taxon>Eukaryota</taxon>
        <taxon>Sar</taxon>
        <taxon>Alveolata</taxon>
        <taxon>Dinophyceae</taxon>
        <taxon>Suessiales</taxon>
        <taxon>Symbiodiniaceae</taxon>
        <taxon>Symbiodinium</taxon>
    </lineage>
</organism>